<feature type="binding site" evidence="10 11">
    <location>
        <position position="594"/>
    </location>
    <ligand>
        <name>5-methyltetrahydropteroyltri-L-glutamate</name>
        <dbReference type="ChEBI" id="CHEBI:58207"/>
    </ligand>
</feature>
<feature type="binding site" evidence="10">
    <location>
        <position position="517"/>
    </location>
    <ligand>
        <name>L-homocysteine</name>
        <dbReference type="ChEBI" id="CHEBI:58199"/>
    </ligand>
</feature>
<dbReference type="OrthoDB" id="244285at2"/>
<proteinExistence type="inferred from homology"/>
<accession>A0A4Q9GZH4</accession>
<dbReference type="PANTHER" id="PTHR30519">
    <property type="entry name" value="5-METHYLTETRAHYDROPTEROYLTRIGLUTAMATE--HOMOCYSTEINE METHYLTRANSFERASE"/>
    <property type="match status" value="1"/>
</dbReference>
<comment type="caution">
    <text evidence="16">The sequence shown here is derived from an EMBL/GenBank/DDBJ whole genome shotgun (WGS) entry which is preliminary data.</text>
</comment>
<feature type="binding site" evidence="10">
    <location>
        <position position="638"/>
    </location>
    <ligand>
        <name>5-methyltetrahydropteroyltri-L-glutamate</name>
        <dbReference type="ChEBI" id="CHEBI:58207"/>
    </ligand>
</feature>
<feature type="binding site" evidence="10">
    <location>
        <position position="674"/>
    </location>
    <ligand>
        <name>Zn(2+)</name>
        <dbReference type="ChEBI" id="CHEBI:29105"/>
        <note>catalytic</note>
    </ligand>
</feature>
<feature type="binding site" evidence="10">
    <location>
        <begin position="19"/>
        <end position="22"/>
    </location>
    <ligand>
        <name>5-methyltetrahydropteroyltri-L-glutamate</name>
        <dbReference type="ChEBI" id="CHEBI:58207"/>
    </ligand>
</feature>
<feature type="binding site" evidence="10 11">
    <location>
        <position position="517"/>
    </location>
    <ligand>
        <name>L-methionine</name>
        <dbReference type="ChEBI" id="CHEBI:57844"/>
    </ligand>
</feature>
<feature type="binding site" evidence="11">
    <location>
        <position position="22"/>
    </location>
    <ligand>
        <name>5-methyltetrahydropteroyltri-L-glutamate</name>
        <dbReference type="ChEBI" id="CHEBI:58207"/>
    </ligand>
</feature>
<feature type="binding site" evidence="10 11">
    <location>
        <position position="632"/>
    </location>
    <ligand>
        <name>L-methionine</name>
        <dbReference type="ChEBI" id="CHEBI:57844"/>
    </ligand>
</feature>
<keyword evidence="17" id="KW-1185">Reference proteome</keyword>
<dbReference type="Gene3D" id="3.20.20.210">
    <property type="match status" value="2"/>
</dbReference>
<evidence type="ECO:0000259" key="14">
    <source>
        <dbReference type="Pfam" id="PF01717"/>
    </source>
</evidence>
<comment type="function">
    <text evidence="1 10">Catalyzes the transfer of a methyl group from 5-methyltetrahydrofolate to homocysteine resulting in methionine formation.</text>
</comment>
<evidence type="ECO:0000313" key="17">
    <source>
        <dbReference type="Proteomes" id="UP000292120"/>
    </source>
</evidence>
<feature type="binding site" evidence="11">
    <location>
        <position position="130"/>
    </location>
    <ligand>
        <name>5-methyltetrahydropteroyltri-L-glutamate</name>
        <dbReference type="ChEBI" id="CHEBI:58207"/>
    </ligand>
</feature>
<feature type="binding site" evidence="10 11">
    <location>
        <begin position="464"/>
        <end position="466"/>
    </location>
    <ligand>
        <name>L-homocysteine</name>
        <dbReference type="ChEBI" id="CHEBI:58199"/>
    </ligand>
</feature>
<dbReference type="PIRSF" id="PIRSF000382">
    <property type="entry name" value="MeTrfase_B12_ind"/>
    <property type="match status" value="1"/>
</dbReference>
<comment type="cofactor">
    <cofactor evidence="10">
        <name>Zn(2+)</name>
        <dbReference type="ChEBI" id="CHEBI:29105"/>
    </cofactor>
    <text evidence="10">Binds 1 zinc ion per subunit.</text>
</comment>
<dbReference type="RefSeq" id="WP_130967878.1">
    <property type="nucleotide sequence ID" value="NZ_SIXI01000003.1"/>
</dbReference>
<dbReference type="CDD" id="cd03312">
    <property type="entry name" value="CIMS_N_terminal_like"/>
    <property type="match status" value="1"/>
</dbReference>
<comment type="catalytic activity">
    <reaction evidence="10">
        <text>5-methyltetrahydropteroyltri-L-glutamate + L-homocysteine = tetrahydropteroyltri-L-glutamate + L-methionine</text>
        <dbReference type="Rhea" id="RHEA:21196"/>
        <dbReference type="ChEBI" id="CHEBI:57844"/>
        <dbReference type="ChEBI" id="CHEBI:58140"/>
        <dbReference type="ChEBI" id="CHEBI:58199"/>
        <dbReference type="ChEBI" id="CHEBI:58207"/>
        <dbReference type="EC" id="2.1.1.14"/>
    </reaction>
</comment>
<feature type="binding site" evidence="10 11">
    <location>
        <begin position="464"/>
        <end position="466"/>
    </location>
    <ligand>
        <name>L-methionine</name>
        <dbReference type="ChEBI" id="CHEBI:57844"/>
    </ligand>
</feature>
<feature type="binding site" evidence="10">
    <location>
        <position position="676"/>
    </location>
    <ligand>
        <name>Zn(2+)</name>
        <dbReference type="ChEBI" id="CHEBI:29105"/>
        <note>catalytic</note>
    </ligand>
</feature>
<dbReference type="Pfam" id="PF08267">
    <property type="entry name" value="Meth_synt_1"/>
    <property type="match status" value="1"/>
</dbReference>
<dbReference type="SUPFAM" id="SSF51726">
    <property type="entry name" value="UROD/MetE-like"/>
    <property type="match status" value="2"/>
</dbReference>
<feature type="binding site" evidence="12">
    <location>
        <position position="698"/>
    </location>
    <ligand>
        <name>Zn(2+)</name>
        <dbReference type="ChEBI" id="CHEBI:29105"/>
        <label>1</label>
        <note>catalytic</note>
    </ligand>
</feature>
<evidence type="ECO:0000256" key="9">
    <source>
        <dbReference type="ARBA" id="ARBA00023167"/>
    </source>
</evidence>
<feature type="binding site" evidence="10">
    <location>
        <position position="759"/>
    </location>
    <ligand>
        <name>Zn(2+)</name>
        <dbReference type="ChEBI" id="CHEBI:29105"/>
        <note>catalytic</note>
    </ligand>
</feature>
<comment type="pathway">
    <text evidence="2 10">Amino-acid biosynthesis; L-methionine biosynthesis via de novo pathway; L-methionine from L-homocysteine (MetE route): step 1/1.</text>
</comment>
<feature type="domain" description="Cobalamin-independent methionine synthase MetE C-terminal/archaeal" evidence="14">
    <location>
        <begin position="460"/>
        <end position="781"/>
    </location>
</feature>
<evidence type="ECO:0000259" key="15">
    <source>
        <dbReference type="Pfam" id="PF08267"/>
    </source>
</evidence>
<dbReference type="UniPathway" id="UPA00051">
    <property type="reaction ID" value="UER00082"/>
</dbReference>
<evidence type="ECO:0000256" key="4">
    <source>
        <dbReference type="ARBA" id="ARBA00022603"/>
    </source>
</evidence>
<feature type="binding site" evidence="10 11">
    <location>
        <position position="632"/>
    </location>
    <ligand>
        <name>L-homocysteine</name>
        <dbReference type="ChEBI" id="CHEBI:58199"/>
    </ligand>
</feature>
<dbReference type="InterPro" id="IPR038071">
    <property type="entry name" value="UROD/MetE-like_sf"/>
</dbReference>
<dbReference type="GO" id="GO:0003871">
    <property type="term" value="F:5-methyltetrahydropteroyltriglutamate-homocysteine S-methyltransferase activity"/>
    <property type="evidence" value="ECO:0007669"/>
    <property type="project" value="UniProtKB-UniRule"/>
</dbReference>
<name>A0A4Q9GZH4_9BURK</name>
<evidence type="ECO:0000256" key="6">
    <source>
        <dbReference type="ARBA" id="ARBA00022679"/>
    </source>
</evidence>
<dbReference type="NCBIfam" id="NF003556">
    <property type="entry name" value="PRK05222.1"/>
    <property type="match status" value="1"/>
</dbReference>
<evidence type="ECO:0000256" key="13">
    <source>
        <dbReference type="PIRSR" id="PIRSR000382-3"/>
    </source>
</evidence>
<keyword evidence="10" id="KW-0677">Repeat</keyword>
<dbReference type="GO" id="GO:0032259">
    <property type="term" value="P:methylation"/>
    <property type="evidence" value="ECO:0007669"/>
    <property type="project" value="UniProtKB-KW"/>
</dbReference>
<dbReference type="GO" id="GO:0008270">
    <property type="term" value="F:zinc ion binding"/>
    <property type="evidence" value="ECO:0007669"/>
    <property type="project" value="InterPro"/>
</dbReference>
<dbReference type="NCBIfam" id="TIGR01371">
    <property type="entry name" value="met_syn_B12ind"/>
    <property type="match status" value="1"/>
</dbReference>
<evidence type="ECO:0000256" key="12">
    <source>
        <dbReference type="PIRSR" id="PIRSR000382-2"/>
    </source>
</evidence>
<evidence type="ECO:0000256" key="11">
    <source>
        <dbReference type="PIRSR" id="PIRSR000382-1"/>
    </source>
</evidence>
<keyword evidence="8 10" id="KW-0862">Zinc</keyword>
<evidence type="ECO:0000256" key="3">
    <source>
        <dbReference type="ARBA" id="ARBA00009553"/>
    </source>
</evidence>
<dbReference type="InterPro" id="IPR002629">
    <property type="entry name" value="Met_Synth_C/arc"/>
</dbReference>
<dbReference type="InterPro" id="IPR013215">
    <property type="entry name" value="Cbl-indep_Met_Synth_N"/>
</dbReference>
<dbReference type="EC" id="2.1.1.14" evidence="10"/>
<keyword evidence="5 10" id="KW-0028">Amino-acid biosynthesis</keyword>
<feature type="binding site" evidence="10">
    <location>
        <position position="698"/>
    </location>
    <ligand>
        <name>Zn(2+)</name>
        <dbReference type="ChEBI" id="CHEBI:29105"/>
        <note>catalytic</note>
    </ligand>
</feature>
<keyword evidence="9 10" id="KW-0486">Methionine biosynthesis</keyword>
<dbReference type="Pfam" id="PF01717">
    <property type="entry name" value="Meth_synt_2"/>
    <property type="match status" value="1"/>
</dbReference>
<evidence type="ECO:0000256" key="2">
    <source>
        <dbReference type="ARBA" id="ARBA00004681"/>
    </source>
</evidence>
<keyword evidence="6 10" id="KW-0808">Transferase</keyword>
<dbReference type="HAMAP" id="MF_00172">
    <property type="entry name" value="Meth_synth"/>
    <property type="match status" value="1"/>
</dbReference>
<keyword evidence="4 10" id="KW-0489">Methyltransferase</keyword>
<dbReference type="AlphaFoldDB" id="A0A4Q9GZH4"/>
<evidence type="ECO:0000256" key="7">
    <source>
        <dbReference type="ARBA" id="ARBA00022723"/>
    </source>
</evidence>
<comment type="cofactor">
    <cofactor evidence="12">
        <name>Zn(2+)</name>
        <dbReference type="ChEBI" id="CHEBI:29105"/>
    </cofactor>
    <text evidence="12">Binds 2 Zn(2+) ions per subunit.</text>
</comment>
<dbReference type="InterPro" id="IPR006276">
    <property type="entry name" value="Cobalamin-indep_Met_synthase"/>
</dbReference>
<evidence type="ECO:0000256" key="5">
    <source>
        <dbReference type="ARBA" id="ARBA00022605"/>
    </source>
</evidence>
<evidence type="ECO:0000256" key="8">
    <source>
        <dbReference type="ARBA" id="ARBA00022833"/>
    </source>
</evidence>
<dbReference type="Proteomes" id="UP000292120">
    <property type="component" value="Unassembled WGS sequence"/>
</dbReference>
<feature type="active site" description="Proton donor" evidence="10 13">
    <location>
        <position position="727"/>
    </location>
</feature>
<protein>
    <recommendedName>
        <fullName evidence="10">5-methyltetrahydropteroyltriglutamate--homocysteine methyltransferase</fullName>
        <ecNumber evidence="10">2.1.1.14</ecNumber>
    </recommendedName>
    <alternativeName>
        <fullName evidence="10">Cobalamin-independent methionine synthase</fullName>
    </alternativeName>
    <alternativeName>
        <fullName evidence="10">Methionine synthase, vitamin-B12 independent isozyme</fullName>
    </alternativeName>
</protein>
<evidence type="ECO:0000256" key="10">
    <source>
        <dbReference type="HAMAP-Rule" id="MF_00172"/>
    </source>
</evidence>
<feature type="binding site" evidence="12">
    <location>
        <position position="759"/>
    </location>
    <ligand>
        <name>Zn(2+)</name>
        <dbReference type="ChEBI" id="CHEBI:29105"/>
        <label>1</label>
        <note>catalytic</note>
    </ligand>
</feature>
<comment type="similarity">
    <text evidence="3 10">Belongs to the vitamin-B12 independent methionine synthase family.</text>
</comment>
<feature type="binding site" evidence="10">
    <location>
        <position position="125"/>
    </location>
    <ligand>
        <name>5-methyltetrahydropteroyltri-L-glutamate</name>
        <dbReference type="ChEBI" id="CHEBI:58207"/>
    </ligand>
</feature>
<organism evidence="16 17">
    <name type="scientific">Aquabacterium lacunae</name>
    <dbReference type="NCBI Taxonomy" id="2528630"/>
    <lineage>
        <taxon>Bacteria</taxon>
        <taxon>Pseudomonadati</taxon>
        <taxon>Pseudomonadota</taxon>
        <taxon>Betaproteobacteria</taxon>
        <taxon>Burkholderiales</taxon>
        <taxon>Aquabacterium</taxon>
    </lineage>
</organism>
<dbReference type="CDD" id="cd03311">
    <property type="entry name" value="CIMS_C_terminal_like"/>
    <property type="match status" value="1"/>
</dbReference>
<gene>
    <name evidence="10 16" type="primary">metE</name>
    <name evidence="16" type="ORF">EYS42_09325</name>
</gene>
<keyword evidence="7 10" id="KW-0479">Metal-binding</keyword>
<dbReference type="EMBL" id="SIXI01000003">
    <property type="protein sequence ID" value="TBO31424.1"/>
    <property type="molecule type" value="Genomic_DNA"/>
</dbReference>
<sequence length="793" mass="88149">MTLQIQLHSLGFPRIGAQRELKFALEAYWRGEASLATLKAQGARLRRLHWARQAGLDFWPVGDFSFYDHVLDMGLTLGHVPERFAGVALDPLDTAFRVARGRTAPTARGPHGAPLPDAPAAEMTKWFDTNYHCIVPEFHAGTTFELDASRLVEQLVEARQVAAETCPPVEGRPQPRPVILGPVSYLALGKSKDGSDRLALLERLLPVYTRLLQTLADRGVHWVQVDEPILATELGADWKHAFQTAYHQLKACPVKLLLTTYFGPLRDNLHLAVNLPVAGLHLDAVRGREDLQPLLNLWPKHKVLSLGVVDGRNVWKTDLNATLDWLEPVAERLEGALGGQLWLAPSCSLLHVPVDLDTETDLDSEVKPWLAFAQQKLQELQVLGQALREGRAAVAAALQANQAACQARRTSARVHHPVVRDAVHEALGAAVSSTRWGQRQSPHAVRAQVQAQQLQLPLYPTTTIGSFPQTLAIRQARSEHKAGRLSDAAYQALMAAEIERAVREQEALGLDVLVHGEAERNDMVEYFGEQLEGFAISRFGWVQSYGSRCVKPPILFGDIRRPQAMTVAWTRLAQSFTHKPMKGMLTGPVTLLNWSFVRDDQPRADTCLQLALAVRDEVLDLERAGVRIIQIDEAALREGLPLRQADWPAYLRWAVDAFRVAANGVADATQIHTHMCYSEFNDILPAIAELDADVITIETSRSDMELLQAFEHFDYPNQIGPGVYDIHSPRVPTQAQIEQLMRKAAERIPAERLWVNPDCGLKTRQWAEVIPALRHMVAAAQALRQAHAVQRAA</sequence>
<feature type="binding site" evidence="12">
    <location>
        <position position="674"/>
    </location>
    <ligand>
        <name>Zn(2+)</name>
        <dbReference type="ChEBI" id="CHEBI:29105"/>
        <label>1</label>
        <note>catalytic</note>
    </ligand>
</feature>
<dbReference type="GO" id="GO:0009086">
    <property type="term" value="P:methionine biosynthetic process"/>
    <property type="evidence" value="ECO:0007669"/>
    <property type="project" value="UniProtKB-UniRule"/>
</dbReference>
<evidence type="ECO:0000256" key="1">
    <source>
        <dbReference type="ARBA" id="ARBA00002777"/>
    </source>
</evidence>
<feature type="binding site" evidence="12">
    <location>
        <position position="676"/>
    </location>
    <ligand>
        <name>Zn(2+)</name>
        <dbReference type="ChEBI" id="CHEBI:29105"/>
        <label>1</label>
        <note>catalytic</note>
    </ligand>
</feature>
<reference evidence="16 17" key="1">
    <citation type="submission" date="2019-02" db="EMBL/GenBank/DDBJ databases">
        <title>Aquabacterium sp. strain KMB7.</title>
        <authorList>
            <person name="Chen W.-M."/>
        </authorList>
    </citation>
    <scope>NUCLEOTIDE SEQUENCE [LARGE SCALE GENOMIC DNA]</scope>
    <source>
        <strain evidence="16 17">KMB7</strain>
    </source>
</reference>
<feature type="domain" description="Cobalamin-independent methionine synthase MetE N-terminal" evidence="15">
    <location>
        <begin position="8"/>
        <end position="332"/>
    </location>
</feature>
<feature type="binding site" evidence="10 11">
    <location>
        <begin position="548"/>
        <end position="549"/>
    </location>
    <ligand>
        <name>5-methyltetrahydropteroyltri-L-glutamate</name>
        <dbReference type="ChEBI" id="CHEBI:58207"/>
    </ligand>
</feature>
<evidence type="ECO:0000313" key="16">
    <source>
        <dbReference type="EMBL" id="TBO31424.1"/>
    </source>
</evidence>